<protein>
    <submittedName>
        <fullName evidence="1">DUF4331 family protein</fullName>
    </submittedName>
</protein>
<gene>
    <name evidence="1" type="ORF">KGQ19_24710</name>
</gene>
<evidence type="ECO:0000313" key="2">
    <source>
        <dbReference type="Proteomes" id="UP000730482"/>
    </source>
</evidence>
<dbReference type="InterPro" id="IPR025566">
    <property type="entry name" value="DUF4331"/>
</dbReference>
<dbReference type="Proteomes" id="UP000730482">
    <property type="component" value="Unassembled WGS sequence"/>
</dbReference>
<accession>A0ABS5KVI2</accession>
<feature type="non-terminal residue" evidence="1">
    <location>
        <position position="314"/>
    </location>
</feature>
<comment type="caution">
    <text evidence="1">The sequence shown here is derived from an EMBL/GenBank/DDBJ whole genome shotgun (WGS) entry which is preliminary data.</text>
</comment>
<dbReference type="Pfam" id="PF14224">
    <property type="entry name" value="DUF4331"/>
    <property type="match status" value="2"/>
</dbReference>
<organism evidence="1 2">
    <name type="scientific">Catenulispora pinistramenti</name>
    <dbReference type="NCBI Taxonomy" id="2705254"/>
    <lineage>
        <taxon>Bacteria</taxon>
        <taxon>Bacillati</taxon>
        <taxon>Actinomycetota</taxon>
        <taxon>Actinomycetes</taxon>
        <taxon>Catenulisporales</taxon>
        <taxon>Catenulisporaceae</taxon>
        <taxon>Catenulispora</taxon>
    </lineage>
</organism>
<evidence type="ECO:0000313" key="1">
    <source>
        <dbReference type="EMBL" id="MBS2550072.1"/>
    </source>
</evidence>
<keyword evidence="2" id="KW-1185">Reference proteome</keyword>
<name>A0ABS5KVI2_9ACTN</name>
<reference evidence="1 2" key="1">
    <citation type="submission" date="2020-02" db="EMBL/GenBank/DDBJ databases">
        <title>Acidophilic actinobacteria isolated from forest soil.</title>
        <authorList>
            <person name="Golinska P."/>
        </authorList>
    </citation>
    <scope>NUCLEOTIDE SEQUENCE [LARGE SCALE GENOMIC DNA]</scope>
    <source>
        <strain evidence="1 2">NL8</strain>
    </source>
</reference>
<sequence>MSHHLSAPNLRYPRDDARLDLTDTFVFPAAEPGRTVFIQDSHPYAPSDSTGFHPDAVYRINVDTNGDAVADVAFSFVFSPTDDGGQTFTLYHAVGADAAAHEAAGEVLARDVPVSLDGSSRYTEADGYRVFAGLRSDPFFIDLEGIVNNFQFTGKDAFGNANVHGIALEVPDETLGTEKVGVWSRISLKEDGTLRSVERGAHPSVIAFLVPDEIKEAYNAGEPADDRANYLQTFIAELAHTGKYEPQAAETTLATIVPDILAYDRTDPVAYPNGRALTDDGISARLAMVSNGAIPGDGLTPHTDLLPAFPYLGA</sequence>
<dbReference type="RefSeq" id="WP_212012165.1">
    <property type="nucleotide sequence ID" value="NZ_JAAFYZ010000090.1"/>
</dbReference>
<proteinExistence type="predicted"/>
<dbReference type="EMBL" id="JAAFYZ010000090">
    <property type="protein sequence ID" value="MBS2550072.1"/>
    <property type="molecule type" value="Genomic_DNA"/>
</dbReference>